<evidence type="ECO:0000313" key="2">
    <source>
        <dbReference type="Proteomes" id="UP000078284"/>
    </source>
</evidence>
<name>A0A178U8Y2_ARATH</name>
<proteinExistence type="predicted"/>
<organism evidence="1 2">
    <name type="scientific">Arabidopsis thaliana</name>
    <name type="common">Mouse-ear cress</name>
    <dbReference type="NCBI Taxonomy" id="3702"/>
    <lineage>
        <taxon>Eukaryota</taxon>
        <taxon>Viridiplantae</taxon>
        <taxon>Streptophyta</taxon>
        <taxon>Embryophyta</taxon>
        <taxon>Tracheophyta</taxon>
        <taxon>Spermatophyta</taxon>
        <taxon>Magnoliopsida</taxon>
        <taxon>eudicotyledons</taxon>
        <taxon>Gunneridae</taxon>
        <taxon>Pentapetalae</taxon>
        <taxon>rosids</taxon>
        <taxon>malvids</taxon>
        <taxon>Brassicales</taxon>
        <taxon>Brassicaceae</taxon>
        <taxon>Camelineae</taxon>
        <taxon>Arabidopsis</taxon>
    </lineage>
</organism>
<evidence type="ECO:0000313" key="1">
    <source>
        <dbReference type="EMBL" id="OAO90398.1"/>
    </source>
</evidence>
<reference evidence="2" key="1">
    <citation type="journal article" date="2016" name="Proc. Natl. Acad. Sci. U.S.A.">
        <title>Chromosome-level assembly of Arabidopsis thaliana Ler reveals the extent of translocation and inversion polymorphisms.</title>
        <authorList>
            <person name="Zapata L."/>
            <person name="Ding J."/>
            <person name="Willing E.M."/>
            <person name="Hartwig B."/>
            <person name="Bezdan D."/>
            <person name="Jiao W.B."/>
            <person name="Patel V."/>
            <person name="Velikkakam James G."/>
            <person name="Koornneef M."/>
            <person name="Ossowski S."/>
            <person name="Schneeberger K."/>
        </authorList>
    </citation>
    <scope>NUCLEOTIDE SEQUENCE [LARGE SCALE GENOMIC DNA]</scope>
    <source>
        <strain evidence="2">cv. Landsberg erecta</strain>
    </source>
</reference>
<gene>
    <name evidence="1" type="ordered locus">AXX17_At5g55060</name>
</gene>
<dbReference type="Proteomes" id="UP000078284">
    <property type="component" value="Chromosome 5"/>
</dbReference>
<protein>
    <submittedName>
        <fullName evidence="1">Uncharacterized protein</fullName>
    </submittedName>
</protein>
<accession>A0A178U8Y2</accession>
<comment type="caution">
    <text evidence="1">The sequence shown here is derived from an EMBL/GenBank/DDBJ whole genome shotgun (WGS) entry which is preliminary data.</text>
</comment>
<sequence>MKTSNFLSIPHLSSPSLLKVNASKFAKPSLSSSSSTKIQALPFLSSSSLPPIRSVSSSLLLPIKCSKNDDIETREKAEIGKLRKKIHNLILEGNMVKATSTFDDWKSKRDPLFEDGKTSRQIVRMSRGEFVIYVWEKFFGPPSERKKKD</sequence>
<dbReference type="EMBL" id="LUHQ01000005">
    <property type="protein sequence ID" value="OAO90398.1"/>
    <property type="molecule type" value="Genomic_DNA"/>
</dbReference>
<dbReference type="AlphaFoldDB" id="A0A178U8Y2"/>